<evidence type="ECO:0000313" key="2">
    <source>
        <dbReference type="EMBL" id="MBV6287860.1"/>
    </source>
</evidence>
<feature type="region of interest" description="Disordered" evidence="1">
    <location>
        <begin position="243"/>
        <end position="266"/>
    </location>
</feature>
<organism evidence="2 3">
    <name type="scientific">Pseudomonas aegrilactucae</name>
    <dbReference type="NCBI Taxonomy" id="2854028"/>
    <lineage>
        <taxon>Bacteria</taxon>
        <taxon>Pseudomonadati</taxon>
        <taxon>Pseudomonadota</taxon>
        <taxon>Gammaproteobacteria</taxon>
        <taxon>Pseudomonadales</taxon>
        <taxon>Pseudomonadaceae</taxon>
        <taxon>Pseudomonas</taxon>
    </lineage>
</organism>
<reference evidence="2" key="2">
    <citation type="journal article" date="2023" name="Plant Pathol.">
        <title>Dismantling and reorganizing Pseudomonas marginalis sensu#lato.</title>
        <authorList>
            <person name="Sawada H."/>
            <person name="Fujikawa T."/>
            <person name="Satou M."/>
        </authorList>
    </citation>
    <scope>NUCLEOTIDE SEQUENCE</scope>
    <source>
        <strain evidence="2">MAFF 301350</strain>
    </source>
</reference>
<proteinExistence type="predicted"/>
<gene>
    <name evidence="2" type="ORF">KUO17_12625</name>
</gene>
<name>A0A9Q2XK80_9PSED</name>
<reference evidence="2" key="1">
    <citation type="journal article" date="2022" name="Int. J. Syst. Evol. Microbiol.">
        <title>Pseudomonas aegrilactucae sp. nov. and Pseudomonas morbosilactucae sp. nov., pathogens causing bacterial rot of lettuce in Japan.</title>
        <authorList>
            <person name="Sawada H."/>
            <person name="Fujikawa T."/>
            <person name="Satou M."/>
        </authorList>
    </citation>
    <scope>NUCLEOTIDE SEQUENCE</scope>
    <source>
        <strain evidence="2">MAFF 301350</strain>
    </source>
</reference>
<evidence type="ECO:0000256" key="1">
    <source>
        <dbReference type="SAM" id="MobiDB-lite"/>
    </source>
</evidence>
<protein>
    <submittedName>
        <fullName evidence="2">Uncharacterized protein</fullName>
    </submittedName>
</protein>
<dbReference type="Proteomes" id="UP001106592">
    <property type="component" value="Unassembled WGS sequence"/>
</dbReference>
<evidence type="ECO:0000313" key="3">
    <source>
        <dbReference type="Proteomes" id="UP001106592"/>
    </source>
</evidence>
<accession>A0A9Q2XK80</accession>
<dbReference type="AlphaFoldDB" id="A0A9Q2XK80"/>
<dbReference type="EMBL" id="JAHTBI010000043">
    <property type="protein sequence ID" value="MBV6287860.1"/>
    <property type="molecule type" value="Genomic_DNA"/>
</dbReference>
<dbReference type="RefSeq" id="WP_217975892.1">
    <property type="nucleotide sequence ID" value="NZ_JAHTBI010000043.1"/>
</dbReference>
<feature type="compositionally biased region" description="Basic and acidic residues" evidence="1">
    <location>
        <begin position="243"/>
        <end position="260"/>
    </location>
</feature>
<sequence>MQFPFAANEFNEAQALKQACKSARLKALSVMATATFMALASTATLAADDISGVTIGSSLAEAKEAIAKANPDYAITPLMLTTGQEAGVTAKTDTLMMSTGTNHPGGPSDEFAALLNDAGKVWFVARVQRLDKGGRIEVNTFKNALIEKFGPPSDTTAIGAMGLTWQYDRNGKQWTGSGSAPCQGNGTITPIPGVSVTAPRSFSPRCGKIISVRAAKQTDNMVASYTLTITDAKGMFDELSARDANEEATRKQKLADEQAKAVKPKI</sequence>
<keyword evidence="3" id="KW-1185">Reference proteome</keyword>
<comment type="caution">
    <text evidence="2">The sequence shown here is derived from an EMBL/GenBank/DDBJ whole genome shotgun (WGS) entry which is preliminary data.</text>
</comment>